<comment type="caution">
    <text evidence="1">The sequence shown here is derived from an EMBL/GenBank/DDBJ whole genome shotgun (WGS) entry which is preliminary data.</text>
</comment>
<accession>A0AAD9JEH7</accession>
<protein>
    <submittedName>
        <fullName evidence="1">Uncharacterized protein</fullName>
    </submittedName>
</protein>
<keyword evidence="2" id="KW-1185">Reference proteome</keyword>
<reference evidence="1" key="1">
    <citation type="journal article" date="2023" name="Mol. Biol. Evol.">
        <title>Third-Generation Sequencing Reveals the Adaptive Role of the Epigenome in Three Deep-Sea Polychaetes.</title>
        <authorList>
            <person name="Perez M."/>
            <person name="Aroh O."/>
            <person name="Sun Y."/>
            <person name="Lan Y."/>
            <person name="Juniper S.K."/>
            <person name="Young C.R."/>
            <person name="Angers B."/>
            <person name="Qian P.Y."/>
        </authorList>
    </citation>
    <scope>NUCLEOTIDE SEQUENCE</scope>
    <source>
        <strain evidence="1">P08H-3</strain>
    </source>
</reference>
<name>A0AAD9JEH7_9ANNE</name>
<dbReference type="Proteomes" id="UP001208570">
    <property type="component" value="Unassembled WGS sequence"/>
</dbReference>
<evidence type="ECO:0000313" key="1">
    <source>
        <dbReference type="EMBL" id="KAK2151161.1"/>
    </source>
</evidence>
<gene>
    <name evidence="1" type="ORF">LSH36_374g06002</name>
</gene>
<organism evidence="1 2">
    <name type="scientific">Paralvinella palmiformis</name>
    <dbReference type="NCBI Taxonomy" id="53620"/>
    <lineage>
        <taxon>Eukaryota</taxon>
        <taxon>Metazoa</taxon>
        <taxon>Spiralia</taxon>
        <taxon>Lophotrochozoa</taxon>
        <taxon>Annelida</taxon>
        <taxon>Polychaeta</taxon>
        <taxon>Sedentaria</taxon>
        <taxon>Canalipalpata</taxon>
        <taxon>Terebellida</taxon>
        <taxon>Terebelliformia</taxon>
        <taxon>Alvinellidae</taxon>
        <taxon>Paralvinella</taxon>
    </lineage>
</organism>
<sequence length="42" mass="4841">TYHLIPQLAATNTNFLWSKRNLYIKHFDTSDADLSFILGSNN</sequence>
<dbReference type="AlphaFoldDB" id="A0AAD9JEH7"/>
<feature type="non-terminal residue" evidence="1">
    <location>
        <position position="42"/>
    </location>
</feature>
<evidence type="ECO:0000313" key="2">
    <source>
        <dbReference type="Proteomes" id="UP001208570"/>
    </source>
</evidence>
<proteinExistence type="predicted"/>
<dbReference type="EMBL" id="JAODUP010000374">
    <property type="protein sequence ID" value="KAK2151161.1"/>
    <property type="molecule type" value="Genomic_DNA"/>
</dbReference>